<organism evidence="1 2">
    <name type="scientific">Hydrocarboniphaga effusa AP103</name>
    <dbReference type="NCBI Taxonomy" id="1172194"/>
    <lineage>
        <taxon>Bacteria</taxon>
        <taxon>Pseudomonadati</taxon>
        <taxon>Pseudomonadota</taxon>
        <taxon>Gammaproteobacteria</taxon>
        <taxon>Nevskiales</taxon>
        <taxon>Nevskiaceae</taxon>
        <taxon>Hydrocarboniphaga</taxon>
    </lineage>
</organism>
<dbReference type="AlphaFoldDB" id="I8TBE1"/>
<dbReference type="Proteomes" id="UP000003704">
    <property type="component" value="Unassembled WGS sequence"/>
</dbReference>
<reference evidence="1 2" key="1">
    <citation type="journal article" date="2012" name="J. Bacteriol.">
        <title>Genome Sequence of n-Alkane-Degrading Hydrocarboniphaga effusa Strain AP103T (ATCC BAA-332T).</title>
        <authorList>
            <person name="Chang H.K."/>
            <person name="Zylstra G.J."/>
            <person name="Chae J.C."/>
        </authorList>
    </citation>
    <scope>NUCLEOTIDE SEQUENCE [LARGE SCALE GENOMIC DNA]</scope>
    <source>
        <strain evidence="1 2">AP103</strain>
    </source>
</reference>
<accession>I8TBE1</accession>
<keyword evidence="2" id="KW-1185">Reference proteome</keyword>
<proteinExistence type="predicted"/>
<protein>
    <submittedName>
        <fullName evidence="1">Uncharacterized protein</fullName>
    </submittedName>
</protein>
<evidence type="ECO:0000313" key="2">
    <source>
        <dbReference type="Proteomes" id="UP000003704"/>
    </source>
</evidence>
<evidence type="ECO:0000313" key="1">
    <source>
        <dbReference type="EMBL" id="EIT71130.1"/>
    </source>
</evidence>
<gene>
    <name evidence="1" type="ORF">WQQ_12670</name>
</gene>
<name>I8TBE1_9GAMM</name>
<dbReference type="EMBL" id="AKGD01000001">
    <property type="protein sequence ID" value="EIT71130.1"/>
    <property type="molecule type" value="Genomic_DNA"/>
</dbReference>
<sequence>MQLESWLHPLALSSLSKQCSESAFQRVISVSSIERQKLFADRRERYG</sequence>
<comment type="caution">
    <text evidence="1">The sequence shown here is derived from an EMBL/GenBank/DDBJ whole genome shotgun (WGS) entry which is preliminary data.</text>
</comment>